<comment type="caution">
    <text evidence="1">The sequence shown here is derived from an EMBL/GenBank/DDBJ whole genome shotgun (WGS) entry which is preliminary data.</text>
</comment>
<protein>
    <submittedName>
        <fullName evidence="1">Uncharacterized protein</fullName>
    </submittedName>
</protein>
<dbReference type="EMBL" id="CM042038">
    <property type="protein sequence ID" value="KAI3732790.1"/>
    <property type="molecule type" value="Genomic_DNA"/>
</dbReference>
<evidence type="ECO:0000313" key="1">
    <source>
        <dbReference type="EMBL" id="KAI3732790.1"/>
    </source>
</evidence>
<organism evidence="1 2">
    <name type="scientific">Smallanthus sonchifolius</name>
    <dbReference type="NCBI Taxonomy" id="185202"/>
    <lineage>
        <taxon>Eukaryota</taxon>
        <taxon>Viridiplantae</taxon>
        <taxon>Streptophyta</taxon>
        <taxon>Embryophyta</taxon>
        <taxon>Tracheophyta</taxon>
        <taxon>Spermatophyta</taxon>
        <taxon>Magnoliopsida</taxon>
        <taxon>eudicotyledons</taxon>
        <taxon>Gunneridae</taxon>
        <taxon>Pentapetalae</taxon>
        <taxon>asterids</taxon>
        <taxon>campanulids</taxon>
        <taxon>Asterales</taxon>
        <taxon>Asteraceae</taxon>
        <taxon>Asteroideae</taxon>
        <taxon>Heliantheae alliance</taxon>
        <taxon>Millerieae</taxon>
        <taxon>Smallanthus</taxon>
    </lineage>
</organism>
<sequence>MNEDSSVIPNNNIAENHDVCRLMIGETNVQQIHNNQIMNSSHNFYYSPNGTQCWVPNVAGDVKPFPGMAFEKWGDVASMTNMYHV</sequence>
<accession>A0ACB9CEV7</accession>
<keyword evidence="2" id="KW-1185">Reference proteome</keyword>
<dbReference type="Proteomes" id="UP001056120">
    <property type="component" value="Linkage Group LG21"/>
</dbReference>
<evidence type="ECO:0000313" key="2">
    <source>
        <dbReference type="Proteomes" id="UP001056120"/>
    </source>
</evidence>
<gene>
    <name evidence="1" type="ORF">L1987_63998</name>
</gene>
<reference evidence="1 2" key="2">
    <citation type="journal article" date="2022" name="Mol. Ecol. Resour.">
        <title>The genomes of chicory, endive, great burdock and yacon provide insights into Asteraceae paleo-polyploidization history and plant inulin production.</title>
        <authorList>
            <person name="Fan W."/>
            <person name="Wang S."/>
            <person name="Wang H."/>
            <person name="Wang A."/>
            <person name="Jiang F."/>
            <person name="Liu H."/>
            <person name="Zhao H."/>
            <person name="Xu D."/>
            <person name="Zhang Y."/>
        </authorList>
    </citation>
    <scope>NUCLEOTIDE SEQUENCE [LARGE SCALE GENOMIC DNA]</scope>
    <source>
        <strain evidence="2">cv. Yunnan</strain>
        <tissue evidence="1">Leaves</tissue>
    </source>
</reference>
<reference evidence="2" key="1">
    <citation type="journal article" date="2022" name="Mol. Ecol. Resour.">
        <title>The genomes of chicory, endive, great burdock and yacon provide insights into Asteraceae palaeo-polyploidization history and plant inulin production.</title>
        <authorList>
            <person name="Fan W."/>
            <person name="Wang S."/>
            <person name="Wang H."/>
            <person name="Wang A."/>
            <person name="Jiang F."/>
            <person name="Liu H."/>
            <person name="Zhao H."/>
            <person name="Xu D."/>
            <person name="Zhang Y."/>
        </authorList>
    </citation>
    <scope>NUCLEOTIDE SEQUENCE [LARGE SCALE GENOMIC DNA]</scope>
    <source>
        <strain evidence="2">cv. Yunnan</strain>
    </source>
</reference>
<proteinExistence type="predicted"/>
<name>A0ACB9CEV7_9ASTR</name>